<evidence type="ECO:0000256" key="5">
    <source>
        <dbReference type="PROSITE-ProRule" id="PRU10141"/>
    </source>
</evidence>
<keyword evidence="3" id="KW-0418">Kinase</keyword>
<feature type="domain" description="Protein kinase" evidence="8">
    <location>
        <begin position="9"/>
        <end position="270"/>
    </location>
</feature>
<dbReference type="Pfam" id="PF00069">
    <property type="entry name" value="Pkinase"/>
    <property type="match status" value="1"/>
</dbReference>
<dbReference type="InterPro" id="IPR000719">
    <property type="entry name" value="Prot_kinase_dom"/>
</dbReference>
<evidence type="ECO:0000256" key="1">
    <source>
        <dbReference type="ARBA" id="ARBA00022679"/>
    </source>
</evidence>
<feature type="binding site" evidence="5">
    <location>
        <position position="38"/>
    </location>
    <ligand>
        <name>ATP</name>
        <dbReference type="ChEBI" id="CHEBI:30616"/>
    </ligand>
</feature>
<protein>
    <recommendedName>
        <fullName evidence="8">Protein kinase domain-containing protein</fullName>
    </recommendedName>
</protein>
<name>A0A8S1IQA3_9CHLO</name>
<dbReference type="PANTHER" id="PTHR24347">
    <property type="entry name" value="SERINE/THREONINE-PROTEIN KINASE"/>
    <property type="match status" value="1"/>
</dbReference>
<feature type="region of interest" description="Disordered" evidence="7">
    <location>
        <begin position="301"/>
        <end position="330"/>
    </location>
</feature>
<dbReference type="FunFam" id="1.10.510.10:FF:000571">
    <property type="entry name" value="Maternal embryonic leucine zipper kinase"/>
    <property type="match status" value="1"/>
</dbReference>
<keyword evidence="1" id="KW-0808">Transferase</keyword>
<evidence type="ECO:0000313" key="9">
    <source>
        <dbReference type="EMBL" id="CAD7696467.1"/>
    </source>
</evidence>
<evidence type="ECO:0000256" key="4">
    <source>
        <dbReference type="ARBA" id="ARBA00022840"/>
    </source>
</evidence>
<keyword evidence="6" id="KW-0723">Serine/threonine-protein kinase</keyword>
<dbReference type="GO" id="GO:0005524">
    <property type="term" value="F:ATP binding"/>
    <property type="evidence" value="ECO:0007669"/>
    <property type="project" value="UniProtKB-UniRule"/>
</dbReference>
<dbReference type="SUPFAM" id="SSF56112">
    <property type="entry name" value="Protein kinase-like (PK-like)"/>
    <property type="match status" value="1"/>
</dbReference>
<accession>A0A8S1IQA3</accession>
<evidence type="ECO:0000256" key="2">
    <source>
        <dbReference type="ARBA" id="ARBA00022741"/>
    </source>
</evidence>
<feature type="non-terminal residue" evidence="9">
    <location>
        <position position="330"/>
    </location>
</feature>
<dbReference type="GO" id="GO:0004674">
    <property type="term" value="F:protein serine/threonine kinase activity"/>
    <property type="evidence" value="ECO:0007669"/>
    <property type="project" value="UniProtKB-KW"/>
</dbReference>
<dbReference type="InterPro" id="IPR008271">
    <property type="entry name" value="Ser/Thr_kinase_AS"/>
</dbReference>
<dbReference type="SMART" id="SM00220">
    <property type="entry name" value="S_TKc"/>
    <property type="match status" value="1"/>
</dbReference>
<proteinExistence type="inferred from homology"/>
<comment type="caution">
    <text evidence="9">The sequence shown here is derived from an EMBL/GenBank/DDBJ whole genome shotgun (WGS) entry which is preliminary data.</text>
</comment>
<reference evidence="9" key="1">
    <citation type="submission" date="2020-12" db="EMBL/GenBank/DDBJ databases">
        <authorList>
            <person name="Iha C."/>
        </authorList>
    </citation>
    <scope>NUCLEOTIDE SEQUENCE</scope>
</reference>
<feature type="compositionally biased region" description="Polar residues" evidence="7">
    <location>
        <begin position="311"/>
        <end position="330"/>
    </location>
</feature>
<dbReference type="Proteomes" id="UP000708148">
    <property type="component" value="Unassembled WGS sequence"/>
</dbReference>
<sequence>SVYDVIKHYEVGEDVGYGGYAVVKKGRDKQTGDQVAIKIVDKSKYDPGDDRLEHEINVLLQISHQRCIQVYDVFVTHQKVFIVTEFVTGGEVLDRLQRLGPYSEKAASILIRDVIEGVAYLHEHGVVHRDLKLENLLLMDESLDSKVKIADFGLSKFFGKDETVLATMCGSPEYVAPEVLGVDELSDHYTPAVDMWSIGVVLYAMMCCYTPFYDDNQTRMYRNITTGRWNKEDPNWKRLSPQLKDLISRLLKVDQTARLTAKRALDHPWVKGTCFAADEPMGPVHPFADLVRQQMEIEDEQIEEAEDEPQTSAMTDYMQNARTRNSSARW</sequence>
<evidence type="ECO:0000256" key="3">
    <source>
        <dbReference type="ARBA" id="ARBA00022777"/>
    </source>
</evidence>
<keyword evidence="4 5" id="KW-0067">ATP-binding</keyword>
<gene>
    <name evidence="9" type="ORF">OSTQU699_LOCUS1828</name>
</gene>
<dbReference type="PROSITE" id="PS50011">
    <property type="entry name" value="PROTEIN_KINASE_DOM"/>
    <property type="match status" value="1"/>
</dbReference>
<dbReference type="PROSITE" id="PS00108">
    <property type="entry name" value="PROTEIN_KINASE_ST"/>
    <property type="match status" value="1"/>
</dbReference>
<dbReference type="Gene3D" id="1.10.510.10">
    <property type="entry name" value="Transferase(Phosphotransferase) domain 1"/>
    <property type="match status" value="1"/>
</dbReference>
<evidence type="ECO:0000256" key="7">
    <source>
        <dbReference type="SAM" id="MobiDB-lite"/>
    </source>
</evidence>
<keyword evidence="2 5" id="KW-0547">Nucleotide-binding</keyword>
<evidence type="ECO:0000259" key="8">
    <source>
        <dbReference type="PROSITE" id="PS50011"/>
    </source>
</evidence>
<dbReference type="AlphaFoldDB" id="A0A8S1IQA3"/>
<dbReference type="OrthoDB" id="40902at2759"/>
<dbReference type="InterPro" id="IPR011009">
    <property type="entry name" value="Kinase-like_dom_sf"/>
</dbReference>
<dbReference type="InterPro" id="IPR017441">
    <property type="entry name" value="Protein_kinase_ATP_BS"/>
</dbReference>
<evidence type="ECO:0000313" key="10">
    <source>
        <dbReference type="Proteomes" id="UP000708148"/>
    </source>
</evidence>
<organism evidence="9 10">
    <name type="scientific">Ostreobium quekettii</name>
    <dbReference type="NCBI Taxonomy" id="121088"/>
    <lineage>
        <taxon>Eukaryota</taxon>
        <taxon>Viridiplantae</taxon>
        <taxon>Chlorophyta</taxon>
        <taxon>core chlorophytes</taxon>
        <taxon>Ulvophyceae</taxon>
        <taxon>TCBD clade</taxon>
        <taxon>Bryopsidales</taxon>
        <taxon>Ostreobineae</taxon>
        <taxon>Ostreobiaceae</taxon>
        <taxon>Ostreobium</taxon>
    </lineage>
</organism>
<dbReference type="PROSITE" id="PS00107">
    <property type="entry name" value="PROTEIN_KINASE_ATP"/>
    <property type="match status" value="1"/>
</dbReference>
<comment type="similarity">
    <text evidence="6">Belongs to the protein kinase superfamily.</text>
</comment>
<evidence type="ECO:0000256" key="6">
    <source>
        <dbReference type="RuleBase" id="RU000304"/>
    </source>
</evidence>
<dbReference type="CDD" id="cd05117">
    <property type="entry name" value="STKc_CAMK"/>
    <property type="match status" value="1"/>
</dbReference>
<keyword evidence="10" id="KW-1185">Reference proteome</keyword>
<dbReference type="EMBL" id="CAJHUC010000482">
    <property type="protein sequence ID" value="CAD7696467.1"/>
    <property type="molecule type" value="Genomic_DNA"/>
</dbReference>